<evidence type="ECO:0000313" key="1">
    <source>
        <dbReference type="EMBL" id="KKO05807.1"/>
    </source>
</evidence>
<dbReference type="AlphaFoldDB" id="A0A0F9Y1T8"/>
<comment type="caution">
    <text evidence="1">The sequence shown here is derived from an EMBL/GenBank/DDBJ whole genome shotgun (WGS) entry which is preliminary data.</text>
</comment>
<gene>
    <name evidence="1" type="ORF">LCGC14_0074480</name>
</gene>
<sequence>MKLTLNLNPSLDIETKVALNGTVLTVDQVDYDLSELPDGATAYHPVLGKVFRFSDEYECTIRMGFGDNAPVETRFPEPIILIDHSGPVTLPLYNAEESNDELAQ</sequence>
<organism evidence="1">
    <name type="scientific">marine sediment metagenome</name>
    <dbReference type="NCBI Taxonomy" id="412755"/>
    <lineage>
        <taxon>unclassified sequences</taxon>
        <taxon>metagenomes</taxon>
        <taxon>ecological metagenomes</taxon>
    </lineage>
</organism>
<reference evidence="1" key="1">
    <citation type="journal article" date="2015" name="Nature">
        <title>Complex archaea that bridge the gap between prokaryotes and eukaryotes.</title>
        <authorList>
            <person name="Spang A."/>
            <person name="Saw J.H."/>
            <person name="Jorgensen S.L."/>
            <person name="Zaremba-Niedzwiedzka K."/>
            <person name="Martijn J."/>
            <person name="Lind A.E."/>
            <person name="van Eijk R."/>
            <person name="Schleper C."/>
            <person name="Guy L."/>
            <person name="Ettema T.J."/>
        </authorList>
    </citation>
    <scope>NUCLEOTIDE SEQUENCE</scope>
</reference>
<protein>
    <submittedName>
        <fullName evidence="1">Uncharacterized protein</fullName>
    </submittedName>
</protein>
<name>A0A0F9Y1T8_9ZZZZ</name>
<accession>A0A0F9Y1T8</accession>
<dbReference type="EMBL" id="LAZR01000018">
    <property type="protein sequence ID" value="KKO05807.1"/>
    <property type="molecule type" value="Genomic_DNA"/>
</dbReference>
<proteinExistence type="predicted"/>